<feature type="domain" description="RUN" evidence="1">
    <location>
        <begin position="56"/>
        <end position="167"/>
    </location>
</feature>
<dbReference type="Gene3D" id="1.20.58.900">
    <property type="match status" value="1"/>
</dbReference>
<evidence type="ECO:0000259" key="1">
    <source>
        <dbReference type="Pfam" id="PF02759"/>
    </source>
</evidence>
<accession>A0A8S9YI88</accession>
<keyword evidence="3" id="KW-1185">Reference proteome</keyword>
<reference evidence="2" key="1">
    <citation type="submission" date="2019-07" db="EMBL/GenBank/DDBJ databases">
        <title>Annotation for the trematode Paragonimus miyazaki's.</title>
        <authorList>
            <person name="Choi Y.-J."/>
        </authorList>
    </citation>
    <scope>NUCLEOTIDE SEQUENCE</scope>
    <source>
        <strain evidence="2">Japan</strain>
    </source>
</reference>
<dbReference type="AlphaFoldDB" id="A0A8S9YI88"/>
<dbReference type="SUPFAM" id="SSF140741">
    <property type="entry name" value="RUN domain-like"/>
    <property type="match status" value="1"/>
</dbReference>
<gene>
    <name evidence="2" type="ORF">EG68_09912</name>
</gene>
<dbReference type="InterPro" id="IPR037213">
    <property type="entry name" value="Run_dom_sf"/>
</dbReference>
<dbReference type="InterPro" id="IPR004012">
    <property type="entry name" value="Run_dom"/>
</dbReference>
<proteinExistence type="predicted"/>
<organism evidence="2 3">
    <name type="scientific">Paragonimus skrjabini miyazakii</name>
    <dbReference type="NCBI Taxonomy" id="59628"/>
    <lineage>
        <taxon>Eukaryota</taxon>
        <taxon>Metazoa</taxon>
        <taxon>Spiralia</taxon>
        <taxon>Lophotrochozoa</taxon>
        <taxon>Platyhelminthes</taxon>
        <taxon>Trematoda</taxon>
        <taxon>Digenea</taxon>
        <taxon>Plagiorchiida</taxon>
        <taxon>Troglotremata</taxon>
        <taxon>Troglotrematidae</taxon>
        <taxon>Paragonimus</taxon>
    </lineage>
</organism>
<sequence>MSFFVPSMQIERANLLAFARMVIRDVLQTASENPHVIMYEDDPNAKPAVITAVKRLLIIVEHCLCHGLRRSLPVSEDNNYSGDVFTNSGFLRHSNAIFKRAKDRCFADTSFHGQSCLRPDPWLVLLHLEQLVTSCNRLSETVNTMSELCTGLGRSRVWILQARMQKLCNRRCPAQSSSVVV</sequence>
<evidence type="ECO:0000313" key="2">
    <source>
        <dbReference type="EMBL" id="KAF7251347.1"/>
    </source>
</evidence>
<dbReference type="EMBL" id="JTDE01005138">
    <property type="protein sequence ID" value="KAF7251347.1"/>
    <property type="molecule type" value="Genomic_DNA"/>
</dbReference>
<evidence type="ECO:0000313" key="3">
    <source>
        <dbReference type="Proteomes" id="UP000822476"/>
    </source>
</evidence>
<dbReference type="Pfam" id="PF02759">
    <property type="entry name" value="RUN"/>
    <property type="match status" value="1"/>
</dbReference>
<name>A0A8S9YI88_9TREM</name>
<dbReference type="Proteomes" id="UP000822476">
    <property type="component" value="Unassembled WGS sequence"/>
</dbReference>
<comment type="caution">
    <text evidence="2">The sequence shown here is derived from an EMBL/GenBank/DDBJ whole genome shotgun (WGS) entry which is preliminary data.</text>
</comment>
<protein>
    <submittedName>
        <fullName evidence="2">RUN and FYVE domain-containing protein 1</fullName>
    </submittedName>
</protein>
<dbReference type="OrthoDB" id="79871at2759"/>